<comment type="function">
    <text evidence="1">May be required for disulfide bond formation in some proteins.</text>
</comment>
<gene>
    <name evidence="9" type="ORF">KMAL_08630</name>
</gene>
<sequence>MSISRSIYRLRRKAPATIAAALLVGGLYTPGAASAQGAADTFTPAQRKAIVEIVRDALKTDPSILTDAITALRQNAANQAQASAQGALATHRAQLLNPVASDAILGNAQATTTVVEFYDPRCPYCRKVLPDLDRIVAEDKSVRIIEKVVPVLGQGSLIASQALVAAFQQGGQAAYFKMQHAIMTDSEHPTVDRMRTLAKQCGLDAEQMAKAMNGEKVTAVLQANMELAHGIGLDGTPTFVFNARQIIPGAVDYDELKKAIAHTR</sequence>
<dbReference type="InterPro" id="IPR012336">
    <property type="entry name" value="Thioredoxin-like_fold"/>
</dbReference>
<evidence type="ECO:0000256" key="2">
    <source>
        <dbReference type="ARBA" id="ARBA00005791"/>
    </source>
</evidence>
<dbReference type="InterPro" id="IPR036249">
    <property type="entry name" value="Thioredoxin-like_sf"/>
</dbReference>
<feature type="domain" description="Thioredoxin" evidence="8">
    <location>
        <begin position="70"/>
        <end position="264"/>
    </location>
</feature>
<evidence type="ECO:0000256" key="6">
    <source>
        <dbReference type="ARBA" id="ARBA00023284"/>
    </source>
</evidence>
<dbReference type="CDD" id="cd03023">
    <property type="entry name" value="DsbA_Com1_like"/>
    <property type="match status" value="1"/>
</dbReference>
<keyword evidence="4" id="KW-0560">Oxidoreductase</keyword>
<accession>A0A2S3W3U1</accession>
<dbReference type="InterPro" id="IPR013766">
    <property type="entry name" value="Thioredoxin_domain"/>
</dbReference>
<dbReference type="AlphaFoldDB" id="A0A2S3W3U1"/>
<dbReference type="PROSITE" id="PS51352">
    <property type="entry name" value="THIOREDOXIN_2"/>
    <property type="match status" value="1"/>
</dbReference>
<evidence type="ECO:0000313" key="10">
    <source>
        <dbReference type="Proteomes" id="UP000237344"/>
    </source>
</evidence>
<comment type="similarity">
    <text evidence="2">Belongs to the thioredoxin family. DsbA subfamily.</text>
</comment>
<dbReference type="OrthoDB" id="9780147at2"/>
<name>A0A2S3W3U1_9PROT</name>
<dbReference type="RefSeq" id="WP_110094563.1">
    <property type="nucleotide sequence ID" value="NZ_NKUE01000005.1"/>
</dbReference>
<organism evidence="9 10">
    <name type="scientific">Novacetimonas maltaceti</name>
    <dbReference type="NCBI Taxonomy" id="1203393"/>
    <lineage>
        <taxon>Bacteria</taxon>
        <taxon>Pseudomonadati</taxon>
        <taxon>Pseudomonadota</taxon>
        <taxon>Alphaproteobacteria</taxon>
        <taxon>Acetobacterales</taxon>
        <taxon>Acetobacteraceae</taxon>
        <taxon>Novacetimonas</taxon>
    </lineage>
</organism>
<proteinExistence type="inferred from homology"/>
<reference evidence="9 10" key="1">
    <citation type="submission" date="2018-01" db="EMBL/GenBank/DDBJ databases">
        <title>Draft Genome Sequence of Komagataeibacter maltaceti LMG 1529, a Vinegar Producing Acetic Acid Bacterium Isolated from Malt Vinegar Brewery Acetifiers.</title>
        <authorList>
            <person name="Zhang Q."/>
            <person name="Hollensteiner J."/>
            <person name="Poehlein A."/>
            <person name="Daniel R."/>
        </authorList>
    </citation>
    <scope>NUCLEOTIDE SEQUENCE [LARGE SCALE GENOMIC DNA]</scope>
    <source>
        <strain evidence="9 10">LMG 1529</strain>
    </source>
</reference>
<evidence type="ECO:0000313" key="9">
    <source>
        <dbReference type="EMBL" id="POF63487.1"/>
    </source>
</evidence>
<feature type="signal peptide" evidence="7">
    <location>
        <begin position="1"/>
        <end position="35"/>
    </location>
</feature>
<keyword evidence="6" id="KW-0676">Redox-active center</keyword>
<dbReference type="Pfam" id="PF18312">
    <property type="entry name" value="ScsC_N"/>
    <property type="match status" value="1"/>
</dbReference>
<keyword evidence="5" id="KW-1015">Disulfide bond</keyword>
<dbReference type="InterPro" id="IPR041205">
    <property type="entry name" value="ScsC_N"/>
</dbReference>
<keyword evidence="3 7" id="KW-0732">Signal</keyword>
<dbReference type="GO" id="GO:0016491">
    <property type="term" value="F:oxidoreductase activity"/>
    <property type="evidence" value="ECO:0007669"/>
    <property type="project" value="UniProtKB-KW"/>
</dbReference>
<evidence type="ECO:0000256" key="7">
    <source>
        <dbReference type="SAM" id="SignalP"/>
    </source>
</evidence>
<dbReference type="SUPFAM" id="SSF52833">
    <property type="entry name" value="Thioredoxin-like"/>
    <property type="match status" value="1"/>
</dbReference>
<evidence type="ECO:0000256" key="4">
    <source>
        <dbReference type="ARBA" id="ARBA00023002"/>
    </source>
</evidence>
<dbReference type="Proteomes" id="UP000237344">
    <property type="component" value="Unassembled WGS sequence"/>
</dbReference>
<evidence type="ECO:0000256" key="1">
    <source>
        <dbReference type="ARBA" id="ARBA00003565"/>
    </source>
</evidence>
<evidence type="ECO:0000259" key="8">
    <source>
        <dbReference type="PROSITE" id="PS51352"/>
    </source>
</evidence>
<keyword evidence="10" id="KW-1185">Reference proteome</keyword>
<dbReference type="Gene3D" id="3.40.30.10">
    <property type="entry name" value="Glutaredoxin"/>
    <property type="match status" value="1"/>
</dbReference>
<dbReference type="EMBL" id="POTC01000007">
    <property type="protein sequence ID" value="POF63487.1"/>
    <property type="molecule type" value="Genomic_DNA"/>
</dbReference>
<evidence type="ECO:0000256" key="3">
    <source>
        <dbReference type="ARBA" id="ARBA00022729"/>
    </source>
</evidence>
<dbReference type="PANTHER" id="PTHR13887:SF14">
    <property type="entry name" value="DISULFIDE BOND FORMATION PROTEIN D"/>
    <property type="match status" value="1"/>
</dbReference>
<dbReference type="Pfam" id="PF13462">
    <property type="entry name" value="Thioredoxin_4"/>
    <property type="match status" value="1"/>
</dbReference>
<dbReference type="PANTHER" id="PTHR13887">
    <property type="entry name" value="GLUTATHIONE S-TRANSFERASE KAPPA"/>
    <property type="match status" value="1"/>
</dbReference>
<protein>
    <recommendedName>
        <fullName evidence="8">Thioredoxin domain-containing protein</fullName>
    </recommendedName>
</protein>
<comment type="caution">
    <text evidence="9">The sequence shown here is derived from an EMBL/GenBank/DDBJ whole genome shotgun (WGS) entry which is preliminary data.</text>
</comment>
<feature type="chain" id="PRO_5015577957" description="Thioredoxin domain-containing protein" evidence="7">
    <location>
        <begin position="36"/>
        <end position="264"/>
    </location>
</feature>
<evidence type="ECO:0000256" key="5">
    <source>
        <dbReference type="ARBA" id="ARBA00023157"/>
    </source>
</evidence>